<organism evidence="2 3">
    <name type="scientific">Winogradskya humida</name>
    <dbReference type="NCBI Taxonomy" id="113566"/>
    <lineage>
        <taxon>Bacteria</taxon>
        <taxon>Bacillati</taxon>
        <taxon>Actinomycetota</taxon>
        <taxon>Actinomycetes</taxon>
        <taxon>Micromonosporales</taxon>
        <taxon>Micromonosporaceae</taxon>
        <taxon>Winogradskya</taxon>
    </lineage>
</organism>
<dbReference type="Proteomes" id="UP000603200">
    <property type="component" value="Unassembled WGS sequence"/>
</dbReference>
<proteinExistence type="predicted"/>
<evidence type="ECO:0000313" key="2">
    <source>
        <dbReference type="EMBL" id="GIE26770.1"/>
    </source>
</evidence>
<evidence type="ECO:0000313" key="3">
    <source>
        <dbReference type="Proteomes" id="UP000603200"/>
    </source>
</evidence>
<keyword evidence="3" id="KW-1185">Reference proteome</keyword>
<gene>
    <name evidence="2" type="ORF">Ahu01nite_098720</name>
</gene>
<protein>
    <submittedName>
        <fullName evidence="2">Uncharacterized protein</fullName>
    </submittedName>
</protein>
<reference evidence="2 3" key="1">
    <citation type="submission" date="2021-01" db="EMBL/GenBank/DDBJ databases">
        <title>Whole genome shotgun sequence of Actinoplanes humidus NBRC 14915.</title>
        <authorList>
            <person name="Komaki H."/>
            <person name="Tamura T."/>
        </authorList>
    </citation>
    <scope>NUCLEOTIDE SEQUENCE [LARGE SCALE GENOMIC DNA]</scope>
    <source>
        <strain evidence="2 3">NBRC 14915</strain>
    </source>
</reference>
<comment type="caution">
    <text evidence="2">The sequence shown here is derived from an EMBL/GenBank/DDBJ whole genome shotgun (WGS) entry which is preliminary data.</text>
</comment>
<accession>A0ABQ4A7E0</accession>
<name>A0ABQ4A7E0_9ACTN</name>
<evidence type="ECO:0000256" key="1">
    <source>
        <dbReference type="SAM" id="MobiDB-lite"/>
    </source>
</evidence>
<dbReference type="EMBL" id="BOMN01000152">
    <property type="protein sequence ID" value="GIE26770.1"/>
    <property type="molecule type" value="Genomic_DNA"/>
</dbReference>
<feature type="region of interest" description="Disordered" evidence="1">
    <location>
        <begin position="119"/>
        <end position="173"/>
    </location>
</feature>
<sequence>MLPDLSYVQRGRRLGQQVENYRERLLGEDGMEQPGVGQGHETQRTPRRDVNVGGSWDALFLVGIIPLDEIDRPIIGEDRSNSGTAYAERVGQPNKTLVCTHDATVMVVVAAWAPAQVSPSWPDVSAVRPPGADLAYTDPSKRPNQKPTTLRGARLLRPRPGPRLVRRDQAEDA</sequence>
<feature type="region of interest" description="Disordered" evidence="1">
    <location>
        <begin position="26"/>
        <end position="50"/>
    </location>
</feature>
<feature type="compositionally biased region" description="Basic and acidic residues" evidence="1">
    <location>
        <begin position="41"/>
        <end position="50"/>
    </location>
</feature>